<sequence>MRSRRAAPRTAVQRPVHAATSSVSFTFSEVHRKHFSQPNTDSPFGNGPVTLTFTVVDGPSTSQTTGFTEPIPLFHTHSVQEPSATSRSESTPSETQTPSPSPSATTVFLEPEPSASKRVNIGIIIPVAIDPTSSLERPSLRSSTTEQASRTANTTKLTKPKVNRQRLQAAPVSTAPQTSDSEDNGTPAPANQEPQLERHLLLSLMQRFEALEAAIRNPAPASAPSGQALVDLLEPEVEDRPPDYVSQLDSRDNRSRSERLDEEVRKEEGS</sequence>
<proteinExistence type="predicted"/>
<organism evidence="2 3">
    <name type="scientific">Leucocoprinus birnbaumii</name>
    <dbReference type="NCBI Taxonomy" id="56174"/>
    <lineage>
        <taxon>Eukaryota</taxon>
        <taxon>Fungi</taxon>
        <taxon>Dikarya</taxon>
        <taxon>Basidiomycota</taxon>
        <taxon>Agaricomycotina</taxon>
        <taxon>Agaricomycetes</taxon>
        <taxon>Agaricomycetidae</taxon>
        <taxon>Agaricales</taxon>
        <taxon>Agaricineae</taxon>
        <taxon>Agaricaceae</taxon>
        <taxon>Leucocoprinus</taxon>
    </lineage>
</organism>
<feature type="region of interest" description="Disordered" evidence="1">
    <location>
        <begin position="79"/>
        <end position="113"/>
    </location>
</feature>
<feature type="compositionally biased region" description="Polar residues" evidence="1">
    <location>
        <begin position="134"/>
        <end position="157"/>
    </location>
</feature>
<evidence type="ECO:0000256" key="1">
    <source>
        <dbReference type="SAM" id="MobiDB-lite"/>
    </source>
</evidence>
<feature type="compositionally biased region" description="Basic and acidic residues" evidence="1">
    <location>
        <begin position="249"/>
        <end position="270"/>
    </location>
</feature>
<gene>
    <name evidence="2" type="ORF">NP233_g4236</name>
</gene>
<accession>A0AAD5VXL3</accession>
<feature type="region of interest" description="Disordered" evidence="1">
    <location>
        <begin position="134"/>
        <end position="194"/>
    </location>
</feature>
<feature type="region of interest" description="Disordered" evidence="1">
    <location>
        <begin position="1"/>
        <end position="22"/>
    </location>
</feature>
<reference evidence="2" key="1">
    <citation type="submission" date="2022-07" db="EMBL/GenBank/DDBJ databases">
        <title>Genome Sequence of Leucocoprinus birnbaumii.</title>
        <authorList>
            <person name="Buettner E."/>
        </authorList>
    </citation>
    <scope>NUCLEOTIDE SEQUENCE</scope>
    <source>
        <strain evidence="2">VT141</strain>
    </source>
</reference>
<keyword evidence="3" id="KW-1185">Reference proteome</keyword>
<evidence type="ECO:0000313" key="2">
    <source>
        <dbReference type="EMBL" id="KAJ3570679.1"/>
    </source>
</evidence>
<feature type="compositionally biased region" description="Low complexity" evidence="1">
    <location>
        <begin position="81"/>
        <end position="106"/>
    </location>
</feature>
<comment type="caution">
    <text evidence="2">The sequence shown here is derived from an EMBL/GenBank/DDBJ whole genome shotgun (WGS) entry which is preliminary data.</text>
</comment>
<name>A0AAD5VXL3_9AGAR</name>
<dbReference type="EMBL" id="JANIEX010000224">
    <property type="protein sequence ID" value="KAJ3570679.1"/>
    <property type="molecule type" value="Genomic_DNA"/>
</dbReference>
<dbReference type="Proteomes" id="UP001213000">
    <property type="component" value="Unassembled WGS sequence"/>
</dbReference>
<feature type="region of interest" description="Disordered" evidence="1">
    <location>
        <begin position="219"/>
        <end position="270"/>
    </location>
</feature>
<protein>
    <submittedName>
        <fullName evidence="2">Uncharacterized protein</fullName>
    </submittedName>
</protein>
<dbReference type="AlphaFoldDB" id="A0AAD5VXL3"/>
<evidence type="ECO:0000313" key="3">
    <source>
        <dbReference type="Proteomes" id="UP001213000"/>
    </source>
</evidence>